<comment type="catalytic activity">
    <reaction evidence="4">
        <text>alpha,alpha-trehalose + H2O = alpha-D-glucose + beta-D-glucose</text>
        <dbReference type="Rhea" id="RHEA:32675"/>
        <dbReference type="ChEBI" id="CHEBI:15377"/>
        <dbReference type="ChEBI" id="CHEBI:15903"/>
        <dbReference type="ChEBI" id="CHEBI:16551"/>
        <dbReference type="ChEBI" id="CHEBI:17925"/>
        <dbReference type="EC" id="3.2.1.28"/>
    </reaction>
</comment>
<evidence type="ECO:0000256" key="2">
    <source>
        <dbReference type="ARBA" id="ARBA00022801"/>
    </source>
</evidence>
<comment type="similarity">
    <text evidence="1 4">Belongs to the glycosyl hydrolase 37 family.</text>
</comment>
<gene>
    <name evidence="6" type="ORF">BOTBODRAFT_31159</name>
</gene>
<dbReference type="PANTHER" id="PTHR23403">
    <property type="entry name" value="TREHALASE"/>
    <property type="match status" value="1"/>
</dbReference>
<dbReference type="Gene3D" id="1.50.10.10">
    <property type="match status" value="1"/>
</dbReference>
<keyword evidence="7" id="KW-1185">Reference proteome</keyword>
<dbReference type="EC" id="3.2.1.28" evidence="4"/>
<reference evidence="7" key="1">
    <citation type="journal article" date="2014" name="Proc. Natl. Acad. Sci. U.S.A.">
        <title>Extensive sampling of basidiomycete genomes demonstrates inadequacy of the white-rot/brown-rot paradigm for wood decay fungi.</title>
        <authorList>
            <person name="Riley R."/>
            <person name="Salamov A.A."/>
            <person name="Brown D.W."/>
            <person name="Nagy L.G."/>
            <person name="Floudas D."/>
            <person name="Held B.W."/>
            <person name="Levasseur A."/>
            <person name="Lombard V."/>
            <person name="Morin E."/>
            <person name="Otillar R."/>
            <person name="Lindquist E.A."/>
            <person name="Sun H."/>
            <person name="LaButti K.M."/>
            <person name="Schmutz J."/>
            <person name="Jabbour D."/>
            <person name="Luo H."/>
            <person name="Baker S.E."/>
            <person name="Pisabarro A.G."/>
            <person name="Walton J.D."/>
            <person name="Blanchette R.A."/>
            <person name="Henrissat B."/>
            <person name="Martin F."/>
            <person name="Cullen D."/>
            <person name="Hibbett D.S."/>
            <person name="Grigoriev I.V."/>
        </authorList>
    </citation>
    <scope>NUCLEOTIDE SEQUENCE [LARGE SCALE GENOMIC DNA]</scope>
    <source>
        <strain evidence="7">FD-172 SS1</strain>
    </source>
</reference>
<dbReference type="InterPro" id="IPR018232">
    <property type="entry name" value="Glyco_hydro_37_CS"/>
</dbReference>
<keyword evidence="2 4" id="KW-0378">Hydrolase</keyword>
<keyword evidence="5" id="KW-0732">Signal</keyword>
<organism evidence="6 7">
    <name type="scientific">Botryobasidium botryosum (strain FD-172 SS1)</name>
    <dbReference type="NCBI Taxonomy" id="930990"/>
    <lineage>
        <taxon>Eukaryota</taxon>
        <taxon>Fungi</taxon>
        <taxon>Dikarya</taxon>
        <taxon>Basidiomycota</taxon>
        <taxon>Agaricomycotina</taxon>
        <taxon>Agaricomycetes</taxon>
        <taxon>Cantharellales</taxon>
        <taxon>Botryobasidiaceae</taxon>
        <taxon>Botryobasidium</taxon>
    </lineage>
</organism>
<dbReference type="PANTHER" id="PTHR23403:SF1">
    <property type="entry name" value="TREHALASE"/>
    <property type="match status" value="1"/>
</dbReference>
<dbReference type="HOGENOM" id="CLU_006451_4_0_1"/>
<dbReference type="AlphaFoldDB" id="A0A067MJX1"/>
<dbReference type="InterPro" id="IPR012341">
    <property type="entry name" value="6hp_glycosidase-like_sf"/>
</dbReference>
<dbReference type="Proteomes" id="UP000027195">
    <property type="component" value="Unassembled WGS sequence"/>
</dbReference>
<dbReference type="GO" id="GO:0005993">
    <property type="term" value="P:trehalose catabolic process"/>
    <property type="evidence" value="ECO:0007669"/>
    <property type="project" value="TreeGrafter"/>
</dbReference>
<dbReference type="Pfam" id="PF01204">
    <property type="entry name" value="Trehalase"/>
    <property type="match status" value="2"/>
</dbReference>
<feature type="signal peptide" evidence="5">
    <location>
        <begin position="1"/>
        <end position="18"/>
    </location>
</feature>
<dbReference type="PRINTS" id="PR00744">
    <property type="entry name" value="GLHYDRLASE37"/>
</dbReference>
<name>A0A067MJX1_BOTB1</name>
<dbReference type="EMBL" id="KL198029">
    <property type="protein sequence ID" value="KDQ16083.1"/>
    <property type="molecule type" value="Genomic_DNA"/>
</dbReference>
<evidence type="ECO:0000256" key="1">
    <source>
        <dbReference type="ARBA" id="ARBA00005615"/>
    </source>
</evidence>
<evidence type="ECO:0000313" key="6">
    <source>
        <dbReference type="EMBL" id="KDQ16083.1"/>
    </source>
</evidence>
<keyword evidence="3 4" id="KW-0326">Glycosidase</keyword>
<protein>
    <recommendedName>
        <fullName evidence="4">Trehalase</fullName>
        <ecNumber evidence="4">3.2.1.28</ecNumber>
    </recommendedName>
    <alternativeName>
        <fullName evidence="4">Alpha-trehalose glucohydrolase</fullName>
    </alternativeName>
</protein>
<evidence type="ECO:0000256" key="3">
    <source>
        <dbReference type="ARBA" id="ARBA00023295"/>
    </source>
</evidence>
<dbReference type="OrthoDB" id="3542292at2759"/>
<evidence type="ECO:0000256" key="4">
    <source>
        <dbReference type="RuleBase" id="RU361180"/>
    </source>
</evidence>
<proteinExistence type="inferred from homology"/>
<dbReference type="SUPFAM" id="SSF48208">
    <property type="entry name" value="Six-hairpin glycosidases"/>
    <property type="match status" value="1"/>
</dbReference>
<accession>A0A067MJX1</accession>
<dbReference type="STRING" id="930990.A0A067MJX1"/>
<dbReference type="InterPro" id="IPR001661">
    <property type="entry name" value="Glyco_hydro_37"/>
</dbReference>
<dbReference type="InParanoid" id="A0A067MJX1"/>
<evidence type="ECO:0000313" key="7">
    <source>
        <dbReference type="Proteomes" id="UP000027195"/>
    </source>
</evidence>
<sequence>MKTSSIPLLAILLADAHALPGLVPAWVPRNAAAAISAGTVTTSSPLATATATPTAVSTAVPSAPAATGQSLPSQAPLAPAQPWCPSLIFCNGPLLQTINIANVYPDSKTFVDKPTNGTSNATLAAFSQIDPTSSTFAAPSNNITYGQVINFVDTDFKGEGLELVPVTIASNISANGPLTHVTDPLVNAWVKIVDGYWSQLARNTDPNELCDGIKCESTLIPLNHTFVVPGGRFREQYYWDTYWIIEGLLQSEQYDMVKSSLSNFMDELATIGFIPNGGRKYYLNRSQPPLFMKMLYNYVNATGDLSVLERGLPLAEVELAWWATNRTIQITSPYSGQTYDVAHYAVVNTAPRPEGFLEDYLTANGADIETPFTDQQKEDLYADLASGAESGWDYSSRWVKEPFAGNTSYNLPALRTLNTRNTIPVCLNSILYDYRSLLANLYDLQGQSNKNETLTSSAATHRSKAAEIKSAILDLFWDAEKLAFYDFNATSSSRNTLFSTAHFYPFWVDIWPDEVTQSEEKAFGAFASVNLVMHRYNGTLPVTFLQTGLQWDAPNAWPPHQYIAMEALRRLPSQITTRPLSSFMNSSTESFDLIPANQLGLASSDLPPQPLESGGNATTDINTVSGGGIINGGPVNASALWSTTLAAELANRYIASVFCSWYATGGSIPEMLAQLSPELLNLTHSDPSSTGHMYEKFNMFDVDASGSGGEYTVQAGFGWTNGAVLWVASTFGDVLSAPQCPPLVVPSNTTASSPAARSYAMKKLRGL</sequence>
<feature type="chain" id="PRO_5001644755" description="Trehalase" evidence="5">
    <location>
        <begin position="19"/>
        <end position="767"/>
    </location>
</feature>
<dbReference type="InterPro" id="IPR008928">
    <property type="entry name" value="6-hairpin_glycosidase_sf"/>
</dbReference>
<dbReference type="PROSITE" id="PS00928">
    <property type="entry name" value="TREHALASE_2"/>
    <property type="match status" value="1"/>
</dbReference>
<dbReference type="GO" id="GO:0004555">
    <property type="term" value="F:alpha,alpha-trehalase activity"/>
    <property type="evidence" value="ECO:0007669"/>
    <property type="project" value="UniProtKB-EC"/>
</dbReference>
<dbReference type="PROSITE" id="PS00927">
    <property type="entry name" value="TREHALASE_1"/>
    <property type="match status" value="1"/>
</dbReference>
<evidence type="ECO:0000256" key="5">
    <source>
        <dbReference type="SAM" id="SignalP"/>
    </source>
</evidence>